<keyword evidence="1" id="KW-0175">Coiled coil</keyword>
<dbReference type="Proteomes" id="UP000034883">
    <property type="component" value="Chromosome"/>
</dbReference>
<accession>A0A0F6YMW5</accession>
<protein>
    <recommendedName>
        <fullName evidence="4">Poly(3-hydroxyalkanoate) polymerase subunit PhaE</fullName>
    </recommendedName>
</protein>
<dbReference type="KEGG" id="samy:DB32_008365"/>
<dbReference type="AlphaFoldDB" id="A0A0F6YMW5"/>
<organism evidence="2 3">
    <name type="scientific">Sandaracinus amylolyticus</name>
    <dbReference type="NCBI Taxonomy" id="927083"/>
    <lineage>
        <taxon>Bacteria</taxon>
        <taxon>Pseudomonadati</taxon>
        <taxon>Myxococcota</taxon>
        <taxon>Polyangia</taxon>
        <taxon>Polyangiales</taxon>
        <taxon>Sandaracinaceae</taxon>
        <taxon>Sandaracinus</taxon>
    </lineage>
</organism>
<dbReference type="RefSeq" id="WP_053238105.1">
    <property type="nucleotide sequence ID" value="NZ_CP011125.1"/>
</dbReference>
<evidence type="ECO:0008006" key="4">
    <source>
        <dbReference type="Google" id="ProtNLM"/>
    </source>
</evidence>
<gene>
    <name evidence="2" type="ORF">DB32_008365</name>
</gene>
<evidence type="ECO:0000313" key="3">
    <source>
        <dbReference type="Proteomes" id="UP000034883"/>
    </source>
</evidence>
<feature type="coiled-coil region" evidence="1">
    <location>
        <begin position="75"/>
        <end position="102"/>
    </location>
</feature>
<reference evidence="2 3" key="1">
    <citation type="submission" date="2015-03" db="EMBL/GenBank/DDBJ databases">
        <title>Genome assembly of Sandaracinus amylolyticus DSM 53668.</title>
        <authorList>
            <person name="Sharma G."/>
            <person name="Subramanian S."/>
        </authorList>
    </citation>
    <scope>NUCLEOTIDE SEQUENCE [LARGE SCALE GENOMIC DNA]</scope>
    <source>
        <strain evidence="2 3">DSM 53668</strain>
    </source>
</reference>
<keyword evidence="3" id="KW-1185">Reference proteome</keyword>
<name>A0A0F6YMW5_9BACT</name>
<dbReference type="EMBL" id="CP011125">
    <property type="protein sequence ID" value="AKF11216.1"/>
    <property type="molecule type" value="Genomic_DNA"/>
</dbReference>
<dbReference type="STRING" id="927083.DB32_008365"/>
<proteinExistence type="predicted"/>
<dbReference type="OrthoDB" id="5521892at2"/>
<evidence type="ECO:0000256" key="1">
    <source>
        <dbReference type="SAM" id="Coils"/>
    </source>
</evidence>
<evidence type="ECO:0000313" key="2">
    <source>
        <dbReference type="EMBL" id="AKF11216.1"/>
    </source>
</evidence>
<sequence>MTLFEKWKKEFDAWEVRAADLSKKVLGSPLVLEPTGALLTAAMRTKARTDRVLGDVWSAVGLPNRRDQERTLRMLTVLERRVIDLEEKLEDAHEELRRARGETR</sequence>